<keyword evidence="3" id="KW-1185">Reference proteome</keyword>
<feature type="transmembrane region" description="Helical" evidence="1">
    <location>
        <begin position="330"/>
        <end position="348"/>
    </location>
</feature>
<dbReference type="InterPro" id="IPR027463">
    <property type="entry name" value="AcrB_DN_DC_subdom"/>
</dbReference>
<feature type="transmembrane region" description="Helical" evidence="1">
    <location>
        <begin position="525"/>
        <end position="547"/>
    </location>
</feature>
<gene>
    <name evidence="2" type="ORF">EY643_13980</name>
</gene>
<sequence length="1040" mass="115222">MRRVVNWWVNNPVAANLLMVGILLSGYLGMQGMEKEAFPQFKINQAHIAVAWPGANPQEMEEQVIARIEQALDDVDRVYHYYSSATEGSGEIRVSTYPNVDINEFINEVKNAVDSVTSLPRDMEPPRVQRLQTRDEMLRVVVFGDATERELTRLAEDLKDDMASLPFVSTINLFGTRNEEVTIELSESAMRRYGLTFAQVADAIRANSINLSSGRVRTETGDVQLRARNLADNQYDFERIVIRQTSEGAVIRVGDVAKVIDGYEDNEILATMNGQPAVLLQAQSTDNMQVAKASAAVNAWMEEVRPGLPRGIELEMWFDTADIYNSRMDLIGESAFLGLVLVFIVLILSLRPKVALWVTAGIAVAFLGTFSLLPMNDVSLNIMSTFAFLLVLGIVVDDAIVVGESIHHEAHISGGGAKSAVDGAMAVSRPVIFAVLTTIIAFAPWLFVSGETAQITRQISIVITVALVISLIEAFFILPTHLSHLEPRKELRGLAKTQQKIEHSIIDFAHNKFRPLLASAVKHRYLTASIFVGAFVIAIGIFSSGWVRFYFMPQVESETININVTLPTGTPYSRALEILDHLQAAERELIEEVNSAAEESGEGSGKLIEGWYTRSRRDSVIAIVKLAPPEVRDMSAKEAAERFRELVGEIPDADEIDVNYSLNGGGGDVTYLLKHRDAEQLSNASRDLQAHLRTYDGTFFVRDSQRGESDEILLNLRPGAEKMGITLADVSLQVRQAYYGEEVQRLPRTNGDVKVMVKYPQEQRRNLSSLNNFRIRTADGREVALLSVVEVGLARGAQRIQRRDGERYIRVRADMDHDLMGDITKEVNDDFLPVLEARYPGLELLKGGQQEEEEVFFNEIIALYAVAFFVMYALIAVAFHSYWLPLLVMTAIPFGFMGAVFGHLLFGTPMALFSWFGIGAAAGVVVNDNLVLVDYIGRLRAQGRSVVDAIIEAGVGRFRPILLTTVTTFVGLMPIMAERSTDAQFLKPAVLSLAFGVLFALFVTLLMVPALYAIGEDAARGWAWLKAKVFGQRTSSVKQS</sequence>
<dbReference type="GO" id="GO:0042910">
    <property type="term" value="F:xenobiotic transmembrane transporter activity"/>
    <property type="evidence" value="ECO:0007669"/>
    <property type="project" value="TreeGrafter"/>
</dbReference>
<feature type="transmembrane region" description="Helical" evidence="1">
    <location>
        <begin position="354"/>
        <end position="373"/>
    </location>
</feature>
<keyword evidence="1" id="KW-1133">Transmembrane helix</keyword>
<feature type="transmembrane region" description="Helical" evidence="1">
    <location>
        <begin position="855"/>
        <end position="876"/>
    </location>
</feature>
<dbReference type="PRINTS" id="PR00702">
    <property type="entry name" value="ACRIFLAVINRP"/>
</dbReference>
<dbReference type="OrthoDB" id="5287122at2"/>
<dbReference type="PANTHER" id="PTHR32063:SF33">
    <property type="entry name" value="RND SUPERFAMILY EFFLUX PUMP PERMEASE COMPONENT"/>
    <property type="match status" value="1"/>
</dbReference>
<proteinExistence type="predicted"/>
<feature type="transmembrane region" description="Helical" evidence="1">
    <location>
        <begin position="385"/>
        <end position="406"/>
    </location>
</feature>
<feature type="transmembrane region" description="Helical" evidence="1">
    <location>
        <begin position="913"/>
        <end position="937"/>
    </location>
</feature>
<feature type="transmembrane region" description="Helical" evidence="1">
    <location>
        <begin position="426"/>
        <end position="447"/>
    </location>
</feature>
<evidence type="ECO:0000313" key="3">
    <source>
        <dbReference type="Proteomes" id="UP000326287"/>
    </source>
</evidence>
<dbReference type="SUPFAM" id="SSF82866">
    <property type="entry name" value="Multidrug efflux transporter AcrB transmembrane domain"/>
    <property type="match status" value="2"/>
</dbReference>
<feature type="transmembrane region" description="Helical" evidence="1">
    <location>
        <begin position="882"/>
        <end position="906"/>
    </location>
</feature>
<dbReference type="SUPFAM" id="SSF82714">
    <property type="entry name" value="Multidrug efflux transporter AcrB TolC docking domain, DN and DC subdomains"/>
    <property type="match status" value="2"/>
</dbReference>
<dbReference type="Gene3D" id="1.20.1640.10">
    <property type="entry name" value="Multidrug efflux transporter AcrB transmembrane domain"/>
    <property type="match status" value="2"/>
</dbReference>
<evidence type="ECO:0000256" key="1">
    <source>
        <dbReference type="SAM" id="Phobius"/>
    </source>
</evidence>
<feature type="transmembrane region" description="Helical" evidence="1">
    <location>
        <begin position="989"/>
        <end position="1014"/>
    </location>
</feature>
<dbReference type="PANTHER" id="PTHR32063">
    <property type="match status" value="1"/>
</dbReference>
<dbReference type="GO" id="GO:0005886">
    <property type="term" value="C:plasma membrane"/>
    <property type="evidence" value="ECO:0007669"/>
    <property type="project" value="TreeGrafter"/>
</dbReference>
<dbReference type="Pfam" id="PF00873">
    <property type="entry name" value="ACR_tran"/>
    <property type="match status" value="1"/>
</dbReference>
<dbReference type="KEGG" id="halc:EY643_13980"/>
<evidence type="ECO:0000313" key="2">
    <source>
        <dbReference type="EMBL" id="QFU76672.1"/>
    </source>
</evidence>
<dbReference type="RefSeq" id="WP_153239814.1">
    <property type="nucleotide sequence ID" value="NZ_CP036422.1"/>
</dbReference>
<accession>A0A5P9NLP5</accession>
<keyword evidence="1" id="KW-0812">Transmembrane</keyword>
<dbReference type="Gene3D" id="3.30.2090.10">
    <property type="entry name" value="Multidrug efflux transporter AcrB TolC docking domain, DN and DC subdomains"/>
    <property type="match status" value="2"/>
</dbReference>
<dbReference type="Gene3D" id="3.30.70.1320">
    <property type="entry name" value="Multidrug efflux transporter AcrB pore domain like"/>
    <property type="match status" value="1"/>
</dbReference>
<feature type="transmembrane region" description="Helical" evidence="1">
    <location>
        <begin position="957"/>
        <end position="977"/>
    </location>
</feature>
<dbReference type="EMBL" id="CP036422">
    <property type="protein sequence ID" value="QFU76672.1"/>
    <property type="molecule type" value="Genomic_DNA"/>
</dbReference>
<dbReference type="SUPFAM" id="SSF82693">
    <property type="entry name" value="Multidrug efflux transporter AcrB pore domain, PN1, PN2, PC1 and PC2 subdomains"/>
    <property type="match status" value="2"/>
</dbReference>
<keyword evidence="1" id="KW-0472">Membrane</keyword>
<reference evidence="2 3" key="1">
    <citation type="submission" date="2019-02" db="EMBL/GenBank/DDBJ databases">
        <authorList>
            <person name="Li S.-H."/>
        </authorList>
    </citation>
    <scope>NUCLEOTIDE SEQUENCE [LARGE SCALE GENOMIC DNA]</scope>
    <source>
        <strain evidence="2 3">IMCC14385</strain>
    </source>
</reference>
<feature type="transmembrane region" description="Helical" evidence="1">
    <location>
        <begin position="459"/>
        <end position="478"/>
    </location>
</feature>
<organism evidence="2 3">
    <name type="scientific">Halioglobus maricola</name>
    <dbReference type="NCBI Taxonomy" id="2601894"/>
    <lineage>
        <taxon>Bacteria</taxon>
        <taxon>Pseudomonadati</taxon>
        <taxon>Pseudomonadota</taxon>
        <taxon>Gammaproteobacteria</taxon>
        <taxon>Cellvibrionales</taxon>
        <taxon>Halieaceae</taxon>
        <taxon>Halioglobus</taxon>
    </lineage>
</organism>
<dbReference type="AlphaFoldDB" id="A0A5P9NLP5"/>
<name>A0A5P9NLP5_9GAMM</name>
<dbReference type="Gene3D" id="3.30.70.1430">
    <property type="entry name" value="Multidrug efflux transporter AcrB pore domain"/>
    <property type="match status" value="2"/>
</dbReference>
<dbReference type="Proteomes" id="UP000326287">
    <property type="component" value="Chromosome"/>
</dbReference>
<feature type="transmembrane region" description="Helical" evidence="1">
    <location>
        <begin position="12"/>
        <end position="30"/>
    </location>
</feature>
<dbReference type="Gene3D" id="3.30.70.1440">
    <property type="entry name" value="Multidrug efflux transporter AcrB pore domain"/>
    <property type="match status" value="1"/>
</dbReference>
<dbReference type="InterPro" id="IPR001036">
    <property type="entry name" value="Acrflvin-R"/>
</dbReference>
<protein>
    <submittedName>
        <fullName evidence="2">Efflux RND transporter permease subunit</fullName>
    </submittedName>
</protein>